<dbReference type="STRING" id="709015.GCA_000472485_03832"/>
<dbReference type="Gene3D" id="1.25.40.390">
    <property type="match status" value="1"/>
</dbReference>
<dbReference type="InterPro" id="IPR011990">
    <property type="entry name" value="TPR-like_helical_dom_sf"/>
</dbReference>
<dbReference type="AlphaFoldDB" id="A0A1X9YWN4"/>
<organism evidence="1 2">
    <name type="scientific">Pontibacter actiniarum</name>
    <dbReference type="NCBI Taxonomy" id="323450"/>
    <lineage>
        <taxon>Bacteria</taxon>
        <taxon>Pseudomonadati</taxon>
        <taxon>Bacteroidota</taxon>
        <taxon>Cytophagia</taxon>
        <taxon>Cytophagales</taxon>
        <taxon>Hymenobacteraceae</taxon>
        <taxon>Pontibacter</taxon>
    </lineage>
</organism>
<evidence type="ECO:0000313" key="1">
    <source>
        <dbReference type="EMBL" id="ARS37337.1"/>
    </source>
</evidence>
<accession>A0A1X9YWN4</accession>
<dbReference type="KEGG" id="pact:CA264_18990"/>
<protein>
    <submittedName>
        <fullName evidence="1">Uncharacterized protein</fullName>
    </submittedName>
</protein>
<dbReference type="EMBL" id="CP021235">
    <property type="protein sequence ID" value="ARS37337.1"/>
    <property type="molecule type" value="Genomic_DNA"/>
</dbReference>
<reference evidence="2" key="1">
    <citation type="submission" date="2017-05" db="EMBL/GenBank/DDBJ databases">
        <authorList>
            <person name="Ray J."/>
            <person name="Price M."/>
            <person name="Deutschbauer A."/>
        </authorList>
    </citation>
    <scope>NUCLEOTIDE SEQUENCE [LARGE SCALE GENOMIC DNA]</scope>
    <source>
        <strain evidence="2">DSM 19842</strain>
    </source>
</reference>
<dbReference type="Proteomes" id="UP000266292">
    <property type="component" value="Chromosome"/>
</dbReference>
<evidence type="ECO:0000313" key="2">
    <source>
        <dbReference type="Proteomes" id="UP000266292"/>
    </source>
</evidence>
<proteinExistence type="predicted"/>
<dbReference type="OrthoDB" id="1490855at2"/>
<keyword evidence="2" id="KW-1185">Reference proteome</keyword>
<dbReference type="RefSeq" id="WP_025608986.1">
    <property type="nucleotide sequence ID" value="NZ_CP021235.1"/>
</dbReference>
<dbReference type="PROSITE" id="PS51257">
    <property type="entry name" value="PROKAR_LIPOPROTEIN"/>
    <property type="match status" value="1"/>
</dbReference>
<name>A0A1X9YWN4_9BACT</name>
<gene>
    <name evidence="1" type="ORF">CA264_18990</name>
</gene>
<dbReference type="SUPFAM" id="SSF48452">
    <property type="entry name" value="TPR-like"/>
    <property type="match status" value="1"/>
</dbReference>
<sequence>MKKKIIYIGLIGSLTLTAGCELLDPTEVVNPNLTEEAILATSNPMVAWLAGVERQAAIVLNNYVTISEIASDNYVNTKTFYNQSLDKLEIKFKDSDINAAQFAIADLRESAVYGLTKVLPADENTTADQEAELYFFKGYAELLAGELFVALPAEPLGPALAPEENIRLAIEDFEKALTLTTNADRKAGYNIALARAYYRLGDKDNAKKYADSAIAANPNYLRVVQFDDANGPSNTMEDAIFDRNTFDDLQPLPRLDFLDPKYNGTGDTADPIAILKIEEAHLILAEAALANNQLEVAKGSMKNAVSVVKARQVETFNDAAEGRPQATPPSVSAGDRPDQAGILVAASPAGALRAGLVLNRQAGAVTVPAVSGTSVTPAEIDALSSEDAALQTLYLMRQEVFIAEGRRMVDLGVRFPVSEVEALSNPLITNEQTQAFVPSFIPEGGVIDQFTYDKSAKTVVIDVNLNRVLVENKTSPAVLPFH</sequence>